<reference evidence="2 3" key="1">
    <citation type="submission" date="2015-09" db="EMBL/GenBank/DDBJ databases">
        <title>Sorangium comparison.</title>
        <authorList>
            <person name="Zaburannyi N."/>
            <person name="Bunk B."/>
            <person name="Overmann J."/>
            <person name="Mueller R."/>
        </authorList>
    </citation>
    <scope>NUCLEOTIDE SEQUENCE [LARGE SCALE GENOMIC DNA]</scope>
    <source>
        <strain evidence="2 3">So ce26</strain>
    </source>
</reference>
<dbReference type="InterPro" id="IPR043519">
    <property type="entry name" value="NT_sf"/>
</dbReference>
<evidence type="ECO:0000313" key="2">
    <source>
        <dbReference type="EMBL" id="AUX39846.1"/>
    </source>
</evidence>
<accession>A0A2L0EKM5</accession>
<dbReference type="SUPFAM" id="SSF81301">
    <property type="entry name" value="Nucleotidyltransferase"/>
    <property type="match status" value="1"/>
</dbReference>
<feature type="region of interest" description="Disordered" evidence="1">
    <location>
        <begin position="229"/>
        <end position="278"/>
    </location>
</feature>
<feature type="compositionally biased region" description="Low complexity" evidence="1">
    <location>
        <begin position="239"/>
        <end position="254"/>
    </location>
</feature>
<proteinExistence type="predicted"/>
<gene>
    <name evidence="2" type="ORF">SOCE26_012410</name>
</gene>
<evidence type="ECO:0000256" key="1">
    <source>
        <dbReference type="SAM" id="MobiDB-lite"/>
    </source>
</evidence>
<name>A0A2L0EKM5_SORCE</name>
<feature type="compositionally biased region" description="Acidic residues" evidence="1">
    <location>
        <begin position="258"/>
        <end position="268"/>
    </location>
</feature>
<sequence length="278" mass="30784">MSAERFGGLRARIAAEAARLMYEEGVDQYFTAKRMAAKRILGQIDGRRARYRPADLPSNGEIREALLLFAERAEGSQRARRLFALRIVALEALRALAPFSPRLIGSVSTGHIRRGSDIDLHVFPANEEALEQHLRALAWTFDRELVTLQKGGQFREYVHYHVADAAPIELTVYAPRELRLRPRSSTDGKPIVRLGIAAVEALCARDHREAWQRYLETGEVEGMDALLEADEDEPPPGPFDGLLEDGAGADDAPACPEPGEEDDPDQDYDPLPGFEGAA</sequence>
<evidence type="ECO:0000313" key="3">
    <source>
        <dbReference type="Proteomes" id="UP000238348"/>
    </source>
</evidence>
<dbReference type="Proteomes" id="UP000238348">
    <property type="component" value="Chromosome"/>
</dbReference>
<dbReference type="RefSeq" id="WP_104977740.1">
    <property type="nucleotide sequence ID" value="NZ_CP012673.1"/>
</dbReference>
<dbReference type="EMBL" id="CP012673">
    <property type="protein sequence ID" value="AUX39846.1"/>
    <property type="molecule type" value="Genomic_DNA"/>
</dbReference>
<dbReference type="OrthoDB" id="9157371at2"/>
<protein>
    <submittedName>
        <fullName evidence="2">Nucleotide-binding enzyme</fullName>
    </submittedName>
</protein>
<dbReference type="AlphaFoldDB" id="A0A2L0EKM5"/>
<organism evidence="2 3">
    <name type="scientific">Sorangium cellulosum</name>
    <name type="common">Polyangium cellulosum</name>
    <dbReference type="NCBI Taxonomy" id="56"/>
    <lineage>
        <taxon>Bacteria</taxon>
        <taxon>Pseudomonadati</taxon>
        <taxon>Myxococcota</taxon>
        <taxon>Polyangia</taxon>
        <taxon>Polyangiales</taxon>
        <taxon>Polyangiaceae</taxon>
        <taxon>Sorangium</taxon>
    </lineage>
</organism>